<protein>
    <submittedName>
        <fullName evidence="2">Uncharacterized protein</fullName>
    </submittedName>
</protein>
<evidence type="ECO:0000256" key="1">
    <source>
        <dbReference type="SAM" id="MobiDB-lite"/>
    </source>
</evidence>
<feature type="region of interest" description="Disordered" evidence="1">
    <location>
        <begin position="1191"/>
        <end position="1234"/>
    </location>
</feature>
<gene>
    <name evidence="2" type="ORF">A5844_001843</name>
</gene>
<dbReference type="Proteomes" id="UP000194933">
    <property type="component" value="Unassembled WGS sequence"/>
</dbReference>
<feature type="compositionally biased region" description="Basic residues" evidence="1">
    <location>
        <begin position="380"/>
        <end position="390"/>
    </location>
</feature>
<evidence type="ECO:0000313" key="2">
    <source>
        <dbReference type="EMBL" id="OTP10145.1"/>
    </source>
</evidence>
<dbReference type="RefSeq" id="WP_086284920.1">
    <property type="nucleotide sequence ID" value="NZ_NGMO01000003.1"/>
</dbReference>
<feature type="compositionally biased region" description="Basic and acidic residues" evidence="1">
    <location>
        <begin position="20"/>
        <end position="35"/>
    </location>
</feature>
<keyword evidence="3" id="KW-1185">Reference proteome</keyword>
<feature type="compositionally biased region" description="Basic residues" evidence="1">
    <location>
        <begin position="1"/>
        <end position="12"/>
    </location>
</feature>
<reference evidence="2 3" key="1">
    <citation type="submission" date="2017-05" db="EMBL/GenBank/DDBJ databases">
        <title>The Genome Sequence of Enterococcus sp. 10A9_DIV0425.</title>
        <authorList>
            <consortium name="The Broad Institute Genomics Platform"/>
            <consortium name="The Broad Institute Genomic Center for Infectious Diseases"/>
            <person name="Earl A."/>
            <person name="Manson A."/>
            <person name="Schwartman J."/>
            <person name="Gilmore M."/>
            <person name="Abouelleil A."/>
            <person name="Cao P."/>
            <person name="Chapman S."/>
            <person name="Cusick C."/>
            <person name="Shea T."/>
            <person name="Young S."/>
            <person name="Neafsey D."/>
            <person name="Nusbaum C."/>
            <person name="Birren B."/>
        </authorList>
    </citation>
    <scope>NUCLEOTIDE SEQUENCE [LARGE SCALE GENOMIC DNA]</scope>
    <source>
        <strain evidence="2 3">10A9_DIV0425</strain>
    </source>
</reference>
<sequence length="3520" mass="402780">MPLKSKMSKKGRIPQASSRETIEKANNKRNDKNHSGNDQAQLNHIANNIGQTLAPDGLLTFDGVLFLSNIFYNVRFVDPPHQQTVIKKNAPAFEVNTRIDVRRDGNQTRIHSFVSTSTINRERIQFSKTPHTMPHQSTSIASQFLSASPFFANQTVHHQTSTSAPQNIDIAKRAQELSLSVHQRIHNIYQLLNCTTTRRTDQVNTLIFTGESVEQTSFQTICQDAVGQAERQNNQEMKQESEIRPFSTDTITDRTVQDSPYFSAEETAKRLSKIFQASFENKYNATINPTNHVHNQVTETFWNDLTKLFYQFFYQHEQMAYTQEQKEPSGSLLSYFADWLLSSFSVNYGEQIPTSAQSEKNLNVQVSNRHTKNLLPTKSSQKKSKKKKQKNNQQELSPEIVPESVSKAKTVLLPEGESYLSPFWHLAEDFFGKVDGFIEHFKFNVFPQLGVEARPIPAPVEEREVLISWKKLSVGATIKINQIMSDYLNNLPSTAPKEVKLPDFWYDYETFQLRHKIQEVNQKVKDYLIRQGVPCAELSGVELLNAIENWEGKEGQETKVNRRKQLASVIREAFGLPKIDLTYTQATNILLQWRNNNIFQEYSFEDRKPPTPKESQPTTLEELATTQATTANAQTSATITTTLSPPEVDTTQLEYSEEIPSETQMKLEKVIQTYIHGYSFAKLLRETIPPNLAPFWYNLEVFKKRDQVEKVNKKVRVVVCNKGRRCRNMSAQTMFLEIRHWEKSKDAETVRTKKKKIADTILEASGLPARELTDPEVVGIILQWQNNNLFKSYKFKEIAPIHTETTVSLNENQSNVTTERTIETNSVKDQVEMASFSTTPSSSTSVKLSADALKINSIITAFFAGKSSPVPISEKLPLFMDDAEVYKKRNETDHVNVKVKEFLCNQKEPCDGLSPLQLINALYWWVWKEGEEKKITRSKEIAEVILSSSGLTGQEVSEDRASAIIQQWRNNNIFKGYQFKEAKQIHTETTASLKENPSNLTTELLMETSSLTYQVEEILPPTAQPSTFSENTSDDMKKINCIISAYFEGKPSPIPTSEKLPLILYDEKLYKKRNETQRVNAEVKKFLCEQKVPCEKLAPPQLITATEEWIRKGGNKGRLPRSKEVAKVVLSVLGLAEQEVSEDRAATIILQWRENNIFQGYQFNYLMKTHHEIPIGVHDTFVVLNENQPNTTNHASQLKKGNGFDLPSSNITTGLPIDKRSDESSTPKFQSPDTHDKRYLAFTKKINSIITAFLEGKPSRVPPTVVLPTYYHEGAYAVYQQRHKTPKVNAAIKKLLCDQKIPCEGLSLLQLITATQRWIRKEGKGTEEIRSKQVAELILTASGLASHPISHHQAHAIFSQWRDNNIFKDYEFQEPSSDDRTYKTSGLAGAIISTNIYTYGVLSLEGAAMVKKFHLAYLNKHPMTLPTYEPLLPFWFDFALFQKRNETEKVNEVVNQFLTKQQEFSEGLPAQPSAIIAYEWVHNEQTDAEILARQKQLAPIILEGYGIRRDLTATETVNTILQWESNNVFKDYTFIELKQSSLDESQFRNETLTDNSEMKRVPETVVDSDLEPVHTIVMDVTENVVPATRYSEPLPIFYYHLLLFQKRNETSAVNKKLQEFFTKEGMAIKKNSSSDLEKAILQWLEKESTKGDSDISERKQFLAYFLLKAYGVEDLRLGEFRSSIKVQAILNQWKANTLLDGYTYQEITYTTIHHQLSQAEAPSMIHLKEQKKECQQIYADFIHDRTPTISKDQPIQTIYYHRTLFEKRMATLAVNEAVRKFLLEQKVSFKDPSASELVRGMQKWLFEGTNYGTILAREKQIAQILQKAYGLEEKEVTVKEARYLLLQWENNNAQVGYTYKDTSTFEAIEISAVEANEEEKERIEAFIRENKENRFTEVTNESKEEPLSEWTKEQKEEISKKIVVFLGEKSIEVDASKPNELVVKTARWATKEVEGKETTDFTKVKMLANIILGKKEDAVISAEKAQATFMKWLFDMSEDKATTYTSTEPSKEEIIQTTQTIQTAQTTESTEITTVQPSVSGKQPPKYEAPNWRDKNMRIQVAQFFRQEGVLKEESTLENILFAMGKWFTEERGEMILSYGKLQSLAKVILKELKFYGGEGNETISDKDARLTIMKWVSENILGSSMETYMMKQILDSPDPSTFTIGSLRKLFEVEELREGSLLTLHILKYTEDKKPIIKKLWFLLLKDTLPNYFVETSMLADELLISNYDSLMQLTGAKLLADLGIQTQFNQAEIQTFGTFFWDKISQKGIKRVEELRYTVLPALLAAAQLAPNLLREALEKGNYYEVALSTFIEYHQKGYLQLKEHQDTLHALFTAYQKEVLNWRRKQALAKEVVQTYLQHAKGKALFPAFVLEQDYLLGKSLSINDYTSPDLGEWYKRLTKAVSDSFYPLDQKLIESALAAVDPEEREFIFSLETELYEASAQLEHTQVTPFTSSFPVVLLTQLQLEQTDLFVAVQGEKERWYALKKLDKDGGYVFYRVDKNPLAYLKYGLLNQKNIWGQGYKKVGNSIQIGKQYFTFITHIDRSKKLSQGEERQPLIDAFSRKHSDKLYDELYKSGNDKAILEQIWDVAKHLIPFYDCVTASIDKDVATAVPACTIDIVLLIPVFGQVTALSTKFAFGMAKAMATGGIRNAIRQGARFTPKISEVKSVLANIGRYLDPGITTITDGSKFVCKELVALKNKIWVKKNVKQLLGKIDGLVKETPTLPKDVIRTYLPGKSLEIYAKRMENGSYRLVSDLKTGDVYGNPFWLRGNRLERFTEPVTFTEEQIALINRLAKEIDSDQIFVTVPNLNPNAYGNGEVMSVSEVGKTTKYFITINGHTVPVRVIPIEGRGVRYDVIDGENIYRVNFNGREWYFDEMPFPFVLKESADEVIKNIDEFESIKDSSALSAPDERGLRWNSLGRSYIKIYDHYIPLIQLYKGWDWYHLVKKDANQPMTLWVFDPAIEQFRFETSLEKELREERLGQKKTWLSKAVSILKGKEGELPPYGTLPDPPGRGAEWNEFRNTIDVEVETLPPIKEEDHTVRMDPLTKFLPEPRMLVYNNEAYNEGKILDTIIEDLPKDPPLKFRVYRGLDLSKTPDFLQSFVIELAEDYKIAQERFQKALEVLQEVLTKEKIAGTPQGQYLIQMFSLEKVRNPEPILLEAVNRLISVSKKGAKFLQKTADWGYENILIASSDLIKLPGIRKYRSTSSEYIGSMAFVFPYDPECRITILADSYHLNPVLNRGLEMNPEKSRTFIHETSHLVSTAVDLVAYSRNKLGIRKSGEVLLEEYKKQSYKIYSSEGFKMFVNSIIIYQNKPGLSLATVWQETIKSDLFRVNLQLSDAEMVTLIIRDFADGRDFNGVLRETRSLKDSIIEDESIFIFLAVAANTYTYGNFEKAPELANEQEQTTDNPDLTEAVTNENNHSTIGKREKREIASNHMELTEDSSNRSFLELKSMSPENSNMIGLSSSNQQIDTEFSKTTEKKSFLNIVATSIERSTRINPRMDLNQPISKNIPQH</sequence>
<dbReference type="EMBL" id="NGMO01000003">
    <property type="protein sequence ID" value="OTP10145.1"/>
    <property type="molecule type" value="Genomic_DNA"/>
</dbReference>
<comment type="caution">
    <text evidence="2">The sequence shown here is derived from an EMBL/GenBank/DDBJ whole genome shotgun (WGS) entry which is preliminary data.</text>
</comment>
<proteinExistence type="predicted"/>
<organism evidence="2 3">
    <name type="scientific">Candidatus Enterococcus wittei</name>
    <dbReference type="NCBI Taxonomy" id="1987383"/>
    <lineage>
        <taxon>Bacteria</taxon>
        <taxon>Bacillati</taxon>
        <taxon>Bacillota</taxon>
        <taxon>Bacilli</taxon>
        <taxon>Lactobacillales</taxon>
        <taxon>Enterococcaceae</taxon>
        <taxon>Enterococcus</taxon>
    </lineage>
</organism>
<feature type="region of interest" description="Disordered" evidence="1">
    <location>
        <begin position="365"/>
        <end position="400"/>
    </location>
</feature>
<evidence type="ECO:0000313" key="3">
    <source>
        <dbReference type="Proteomes" id="UP000194933"/>
    </source>
</evidence>
<feature type="compositionally biased region" description="Polar residues" evidence="1">
    <location>
        <begin position="3406"/>
        <end position="3428"/>
    </location>
</feature>
<dbReference type="NCBIfam" id="NF033898">
    <property type="entry name" value="QWxxN_dom"/>
    <property type="match status" value="8"/>
</dbReference>
<accession>A0A242JXV1</accession>
<feature type="region of interest" description="Disordered" evidence="1">
    <location>
        <begin position="2026"/>
        <end position="2050"/>
    </location>
</feature>
<feature type="region of interest" description="Disordered" evidence="1">
    <location>
        <begin position="3403"/>
        <end position="3429"/>
    </location>
</feature>
<name>A0A242JXV1_9ENTE</name>
<feature type="region of interest" description="Disordered" evidence="1">
    <location>
        <begin position="1"/>
        <end position="39"/>
    </location>
</feature>